<evidence type="ECO:0000256" key="2">
    <source>
        <dbReference type="SAM" id="SignalP"/>
    </source>
</evidence>
<evidence type="ECO:0000313" key="3">
    <source>
        <dbReference type="EMBL" id="KWX79750.1"/>
    </source>
</evidence>
<dbReference type="PROSITE" id="PS51257">
    <property type="entry name" value="PROKAR_LIPOPROTEIN"/>
    <property type="match status" value="1"/>
</dbReference>
<evidence type="ECO:0000313" key="5">
    <source>
        <dbReference type="Proteomes" id="UP000070252"/>
    </source>
</evidence>
<feature type="chain" id="PRO_5038611594" description="DUF4309 domain-containing protein" evidence="2">
    <location>
        <begin position="31"/>
        <end position="236"/>
    </location>
</feature>
<proteinExistence type="predicted"/>
<evidence type="ECO:0000313" key="6">
    <source>
        <dbReference type="Proteomes" id="UP000182783"/>
    </source>
</evidence>
<feature type="signal peptide" evidence="2">
    <location>
        <begin position="1"/>
        <end position="30"/>
    </location>
</feature>
<evidence type="ECO:0008006" key="7">
    <source>
        <dbReference type="Google" id="ProtNLM"/>
    </source>
</evidence>
<dbReference type="Proteomes" id="UP000070252">
    <property type="component" value="Unassembled WGS sequence"/>
</dbReference>
<gene>
    <name evidence="3" type="ORF">AML91_02325</name>
    <name evidence="4" type="ORF">SAMN05216191_12339</name>
</gene>
<dbReference type="EMBL" id="FNGM01000023">
    <property type="protein sequence ID" value="SDN00528.1"/>
    <property type="molecule type" value="Genomic_DNA"/>
</dbReference>
<evidence type="ECO:0000313" key="4">
    <source>
        <dbReference type="EMBL" id="SDN00528.1"/>
    </source>
</evidence>
<keyword evidence="2" id="KW-0732">Signal</keyword>
<dbReference type="RefSeq" id="WP_062519671.1">
    <property type="nucleotide sequence ID" value="NZ_CP048429.1"/>
</dbReference>
<dbReference type="InterPro" id="IPR025453">
    <property type="entry name" value="DUF4309"/>
</dbReference>
<sequence>MTTSLKTITGILILAGMLGLTGCSSGSNDAATASPAAASATAAPVAPAAPAAPQPAASSSSAPSAAPAEALSTASPSAAGGGASASSAAEPQDSSKLLEELLELAREGKVPDVEYAAHTGLIDDVEAAWGEPDTKEAAGKGIYATYSKKHVVFGFNKGSRIFDVRSSAANLQKLTLKEIEAVLGEPENTAVNGGDKIYMYQAGKQYELKFIIPEASGTVDHISVFSEQDSINNMAG</sequence>
<dbReference type="AlphaFoldDB" id="A0A1G9XUP8"/>
<dbReference type="Proteomes" id="UP000182783">
    <property type="component" value="Unassembled WGS sequence"/>
</dbReference>
<dbReference type="Pfam" id="PF14172">
    <property type="entry name" value="DUF4309"/>
    <property type="match status" value="1"/>
</dbReference>
<organism evidence="4 6">
    <name type="scientific">Paenibacillus jilunlii</name>
    <dbReference type="NCBI Taxonomy" id="682956"/>
    <lineage>
        <taxon>Bacteria</taxon>
        <taxon>Bacillati</taxon>
        <taxon>Bacillota</taxon>
        <taxon>Bacilli</taxon>
        <taxon>Bacillales</taxon>
        <taxon>Paenibacillaceae</taxon>
        <taxon>Paenibacillus</taxon>
    </lineage>
</organism>
<feature type="compositionally biased region" description="Low complexity" evidence="1">
    <location>
        <begin position="30"/>
        <end position="89"/>
    </location>
</feature>
<keyword evidence="5" id="KW-1185">Reference proteome</keyword>
<protein>
    <recommendedName>
        <fullName evidence="7">DUF4309 domain-containing protein</fullName>
    </recommendedName>
</protein>
<dbReference type="EMBL" id="LIPY01000084">
    <property type="protein sequence ID" value="KWX79750.1"/>
    <property type="molecule type" value="Genomic_DNA"/>
</dbReference>
<evidence type="ECO:0000256" key="1">
    <source>
        <dbReference type="SAM" id="MobiDB-lite"/>
    </source>
</evidence>
<reference evidence="4 6" key="2">
    <citation type="submission" date="2016-10" db="EMBL/GenBank/DDBJ databases">
        <authorList>
            <person name="de Groot N.N."/>
        </authorList>
    </citation>
    <scope>NUCLEOTIDE SEQUENCE [LARGE SCALE GENOMIC DNA]</scope>
    <source>
        <strain evidence="4 6">CGMCC 1.10239</strain>
    </source>
</reference>
<accession>A0A1G9XUP8</accession>
<name>A0A1G9XUP8_9BACL</name>
<reference evidence="3 5" key="1">
    <citation type="submission" date="2015-08" db="EMBL/GenBank/DDBJ databases">
        <title>Genome of Paenibacillus jilunlii.</title>
        <authorList>
            <person name="Sant'Anna F.H."/>
            <person name="Ambrosini A."/>
            <person name="Souza R."/>
            <person name="Bach E."/>
            <person name="Fernandes G."/>
            <person name="Balsanelli E."/>
            <person name="Baura V.A."/>
            <person name="Pedrosa F.O."/>
            <person name="Souza E.M."/>
            <person name="Passaglia L."/>
        </authorList>
    </citation>
    <scope>NUCLEOTIDE SEQUENCE [LARGE SCALE GENOMIC DNA]</scope>
    <source>
        <strain evidence="3 5">DSM 23019</strain>
    </source>
</reference>
<feature type="region of interest" description="Disordered" evidence="1">
    <location>
        <begin position="26"/>
        <end position="92"/>
    </location>
</feature>
<dbReference type="OrthoDB" id="9790935at2"/>